<dbReference type="Proteomes" id="UP001151760">
    <property type="component" value="Unassembled WGS sequence"/>
</dbReference>
<feature type="compositionally biased region" description="Basic and acidic residues" evidence="1">
    <location>
        <begin position="1"/>
        <end position="21"/>
    </location>
</feature>
<reference evidence="2" key="2">
    <citation type="submission" date="2022-01" db="EMBL/GenBank/DDBJ databases">
        <authorList>
            <person name="Yamashiro T."/>
            <person name="Shiraishi A."/>
            <person name="Satake H."/>
            <person name="Nakayama K."/>
        </authorList>
    </citation>
    <scope>NUCLEOTIDE SEQUENCE</scope>
</reference>
<organism evidence="2 3">
    <name type="scientific">Tanacetum coccineum</name>
    <dbReference type="NCBI Taxonomy" id="301880"/>
    <lineage>
        <taxon>Eukaryota</taxon>
        <taxon>Viridiplantae</taxon>
        <taxon>Streptophyta</taxon>
        <taxon>Embryophyta</taxon>
        <taxon>Tracheophyta</taxon>
        <taxon>Spermatophyta</taxon>
        <taxon>Magnoliopsida</taxon>
        <taxon>eudicotyledons</taxon>
        <taxon>Gunneridae</taxon>
        <taxon>Pentapetalae</taxon>
        <taxon>asterids</taxon>
        <taxon>campanulids</taxon>
        <taxon>Asterales</taxon>
        <taxon>Asteraceae</taxon>
        <taxon>Asteroideae</taxon>
        <taxon>Anthemideae</taxon>
        <taxon>Anthemidinae</taxon>
        <taxon>Tanacetum</taxon>
    </lineage>
</organism>
<proteinExistence type="predicted"/>
<keyword evidence="3" id="KW-1185">Reference proteome</keyword>
<evidence type="ECO:0000256" key="1">
    <source>
        <dbReference type="SAM" id="MobiDB-lite"/>
    </source>
</evidence>
<sequence length="79" mass="8582">MINHTDADKPFTPKPQPKDEELSSDEDLDDFGECKVVYANKGAQIETSSYGTDEVQGVSFVTDDDIQNEEGVLSGALPC</sequence>
<evidence type="ECO:0000313" key="3">
    <source>
        <dbReference type="Proteomes" id="UP001151760"/>
    </source>
</evidence>
<comment type="caution">
    <text evidence="2">The sequence shown here is derived from an EMBL/GenBank/DDBJ whole genome shotgun (WGS) entry which is preliminary data.</text>
</comment>
<reference evidence="2" key="1">
    <citation type="journal article" date="2022" name="Int. J. Mol. Sci.">
        <title>Draft Genome of Tanacetum Coccineum: Genomic Comparison of Closely Related Tanacetum-Family Plants.</title>
        <authorList>
            <person name="Yamashiro T."/>
            <person name="Shiraishi A."/>
            <person name="Nakayama K."/>
            <person name="Satake H."/>
        </authorList>
    </citation>
    <scope>NUCLEOTIDE SEQUENCE</scope>
</reference>
<feature type="region of interest" description="Disordered" evidence="1">
    <location>
        <begin position="1"/>
        <end position="29"/>
    </location>
</feature>
<gene>
    <name evidence="2" type="ORF">Tco_1070409</name>
</gene>
<name>A0ABQ5HN58_9ASTR</name>
<accession>A0ABQ5HN58</accession>
<protein>
    <submittedName>
        <fullName evidence="2">Uncharacterized protein</fullName>
    </submittedName>
</protein>
<dbReference type="EMBL" id="BQNB010019753">
    <property type="protein sequence ID" value="GJT88692.1"/>
    <property type="molecule type" value="Genomic_DNA"/>
</dbReference>
<evidence type="ECO:0000313" key="2">
    <source>
        <dbReference type="EMBL" id="GJT88692.1"/>
    </source>
</evidence>